<feature type="transmembrane region" description="Helical" evidence="8">
    <location>
        <begin position="69"/>
        <end position="88"/>
    </location>
</feature>
<dbReference type="Pfam" id="PF00884">
    <property type="entry name" value="Sulfatase"/>
    <property type="match status" value="1"/>
</dbReference>
<dbReference type="InterPro" id="IPR017850">
    <property type="entry name" value="Alkaline_phosphatase_core_sf"/>
</dbReference>
<evidence type="ECO:0000256" key="6">
    <source>
        <dbReference type="ARBA" id="ARBA00022989"/>
    </source>
</evidence>
<dbReference type="PANTHER" id="PTHR30443">
    <property type="entry name" value="INNER MEMBRANE PROTEIN"/>
    <property type="match status" value="1"/>
</dbReference>
<dbReference type="PROSITE" id="PS51257">
    <property type="entry name" value="PROKAR_LIPOPROTEIN"/>
    <property type="match status" value="1"/>
</dbReference>
<keyword evidence="11" id="KW-0378">Hydrolase</keyword>
<feature type="domain" description="Phosphoethanolamine transferase N-terminal" evidence="10">
    <location>
        <begin position="55"/>
        <end position="165"/>
    </location>
</feature>
<gene>
    <name evidence="11" type="ORF">QWY81_15140</name>
</gene>
<reference evidence="11 12" key="1">
    <citation type="journal article" date="2014" name="Int. J. Syst. Evol. Microbiol.">
        <title>Complete genome sequence of Corynebacterium casei LMG S-19264T (=DSM 44701T), isolated from a smear-ripened cheese.</title>
        <authorList>
            <consortium name="US DOE Joint Genome Institute (JGI-PGF)"/>
            <person name="Walter F."/>
            <person name="Albersmeier A."/>
            <person name="Kalinowski J."/>
            <person name="Ruckert C."/>
        </authorList>
    </citation>
    <scope>NUCLEOTIDE SEQUENCE [LARGE SCALE GENOMIC DNA]</scope>
    <source>
        <strain evidence="11 12">CECT 8670</strain>
    </source>
</reference>
<proteinExistence type="predicted"/>
<evidence type="ECO:0000256" key="2">
    <source>
        <dbReference type="ARBA" id="ARBA00022475"/>
    </source>
</evidence>
<dbReference type="InterPro" id="IPR040423">
    <property type="entry name" value="PEA_transferase"/>
</dbReference>
<organism evidence="11 12">
    <name type="scientific">Polaribacter sejongensis</name>
    <dbReference type="NCBI Taxonomy" id="985043"/>
    <lineage>
        <taxon>Bacteria</taxon>
        <taxon>Pseudomonadati</taxon>
        <taxon>Bacteroidota</taxon>
        <taxon>Flavobacteriia</taxon>
        <taxon>Flavobacteriales</taxon>
        <taxon>Flavobacteriaceae</taxon>
    </lineage>
</organism>
<feature type="domain" description="Sulfatase N-terminal" evidence="9">
    <location>
        <begin position="208"/>
        <end position="487"/>
    </location>
</feature>
<dbReference type="GO" id="GO:0009244">
    <property type="term" value="P:lipopolysaccharide core region biosynthetic process"/>
    <property type="evidence" value="ECO:0007669"/>
    <property type="project" value="TreeGrafter"/>
</dbReference>
<evidence type="ECO:0000256" key="3">
    <source>
        <dbReference type="ARBA" id="ARBA00022519"/>
    </source>
</evidence>
<dbReference type="GO" id="GO:0005886">
    <property type="term" value="C:plasma membrane"/>
    <property type="evidence" value="ECO:0007669"/>
    <property type="project" value="UniProtKB-SubCell"/>
</dbReference>
<evidence type="ECO:0000259" key="9">
    <source>
        <dbReference type="Pfam" id="PF00884"/>
    </source>
</evidence>
<dbReference type="Proteomes" id="UP001228636">
    <property type="component" value="Unassembled WGS sequence"/>
</dbReference>
<dbReference type="InterPro" id="IPR000917">
    <property type="entry name" value="Sulfatase_N"/>
</dbReference>
<keyword evidence="2" id="KW-1003">Cell membrane</keyword>
<evidence type="ECO:0000313" key="12">
    <source>
        <dbReference type="Proteomes" id="UP001228636"/>
    </source>
</evidence>
<dbReference type="AlphaFoldDB" id="A0AAJ1VHW0"/>
<evidence type="ECO:0000259" key="10">
    <source>
        <dbReference type="Pfam" id="PF08019"/>
    </source>
</evidence>
<dbReference type="PANTHER" id="PTHR30443:SF2">
    <property type="entry name" value="PHOSPHOETHANOLAMINE TRANSFERASE EPTC"/>
    <property type="match status" value="1"/>
</dbReference>
<keyword evidence="5 8" id="KW-0812">Transmembrane</keyword>
<dbReference type="RefSeq" id="WP_261972502.1">
    <property type="nucleotide sequence ID" value="NZ_CP103460.1"/>
</dbReference>
<dbReference type="GO" id="GO:0016787">
    <property type="term" value="F:hydrolase activity"/>
    <property type="evidence" value="ECO:0007669"/>
    <property type="project" value="UniProtKB-KW"/>
</dbReference>
<evidence type="ECO:0000256" key="5">
    <source>
        <dbReference type="ARBA" id="ARBA00022692"/>
    </source>
</evidence>
<dbReference type="Pfam" id="PF08019">
    <property type="entry name" value="EptA_B_N"/>
    <property type="match status" value="1"/>
</dbReference>
<accession>A0AAJ1VHW0</accession>
<evidence type="ECO:0000256" key="8">
    <source>
        <dbReference type="SAM" id="Phobius"/>
    </source>
</evidence>
<feature type="transmembrane region" description="Helical" evidence="8">
    <location>
        <begin position="148"/>
        <end position="167"/>
    </location>
</feature>
<dbReference type="InterPro" id="IPR012549">
    <property type="entry name" value="EptA-like_N"/>
</dbReference>
<dbReference type="SUPFAM" id="SSF53649">
    <property type="entry name" value="Alkaline phosphatase-like"/>
    <property type="match status" value="1"/>
</dbReference>
<sequence>MEKIKVYKKEILFHLLLNIFVALFITIACYVHVPFGTVKAFFIYVIHFLLLQFSVFGFIYILSLFKRVFILLFPILFLICACLSFWVYSQDISIDFGMIQAISETNLDIAVDVFSWLFLGYILLAMLAVFIILKTFTKLEKNTIKSPLFILSILGIITFFMVENYRFGALKRRLPYSAFFSVKQYLAKTDLILEDVDKHVVSSQDDLHIVFVLGESVRADHLSLNGYNRKTTPLLELHKNIISYKYVYTPLTYTAISVPQILTDKSITDTLNTATSLYSVLNKAAFKTEWIGNQSLEKSYEDIVNTNDQIQIIDKFHSVLSFKKEKDLEILNNIDLTKNFKGNKITTLHMIGSHWYYNSRFDENSTVYQPIVTSKYVGSSSKTALINSYDNTILYLDSFLNKIIEDLKKSSKNTILIYLSDHGEILGEDGKWFHAQKHKASENPAMLVWYSEKFKQKNPKKVENLNLNKNNSISTDFLFHSILDLSDIKEFKHTKSLSIFN</sequence>
<dbReference type="InterPro" id="IPR058130">
    <property type="entry name" value="PEA_transf_C"/>
</dbReference>
<protein>
    <submittedName>
        <fullName evidence="11">Sulfatase-like hydrolase/transferase</fullName>
    </submittedName>
</protein>
<dbReference type="CDD" id="cd16017">
    <property type="entry name" value="LptA"/>
    <property type="match status" value="1"/>
</dbReference>
<comment type="subcellular location">
    <subcellularLocation>
        <location evidence="1">Cell inner membrane</location>
        <topology evidence="1">Multi-pass membrane protein</topology>
    </subcellularLocation>
</comment>
<feature type="transmembrane region" description="Helical" evidence="8">
    <location>
        <begin position="113"/>
        <end position="136"/>
    </location>
</feature>
<feature type="transmembrane region" description="Helical" evidence="8">
    <location>
        <begin position="12"/>
        <end position="35"/>
    </location>
</feature>
<evidence type="ECO:0000256" key="4">
    <source>
        <dbReference type="ARBA" id="ARBA00022679"/>
    </source>
</evidence>
<name>A0AAJ1VHW0_9FLAO</name>
<evidence type="ECO:0000256" key="7">
    <source>
        <dbReference type="ARBA" id="ARBA00023136"/>
    </source>
</evidence>
<comment type="caution">
    <text evidence="11">The sequence shown here is derived from an EMBL/GenBank/DDBJ whole genome shotgun (WGS) entry which is preliminary data.</text>
</comment>
<evidence type="ECO:0000313" key="11">
    <source>
        <dbReference type="EMBL" id="MDN3620799.1"/>
    </source>
</evidence>
<keyword evidence="6 8" id="KW-1133">Transmembrane helix</keyword>
<keyword evidence="4" id="KW-0808">Transferase</keyword>
<keyword evidence="7 8" id="KW-0472">Membrane</keyword>
<feature type="transmembrane region" description="Helical" evidence="8">
    <location>
        <begin position="41"/>
        <end position="62"/>
    </location>
</feature>
<keyword evidence="3" id="KW-0997">Cell inner membrane</keyword>
<dbReference type="EMBL" id="JAUFQH010000015">
    <property type="protein sequence ID" value="MDN3620799.1"/>
    <property type="molecule type" value="Genomic_DNA"/>
</dbReference>
<dbReference type="GO" id="GO:0016776">
    <property type="term" value="F:phosphotransferase activity, phosphate group as acceptor"/>
    <property type="evidence" value="ECO:0007669"/>
    <property type="project" value="TreeGrafter"/>
</dbReference>
<dbReference type="Gene3D" id="3.40.720.10">
    <property type="entry name" value="Alkaline Phosphatase, subunit A"/>
    <property type="match status" value="1"/>
</dbReference>
<evidence type="ECO:0000256" key="1">
    <source>
        <dbReference type="ARBA" id="ARBA00004429"/>
    </source>
</evidence>